<dbReference type="GO" id="GO:0005886">
    <property type="term" value="C:plasma membrane"/>
    <property type="evidence" value="ECO:0007669"/>
    <property type="project" value="UniProtKB-SubCell"/>
</dbReference>
<dbReference type="RefSeq" id="WP_192754186.1">
    <property type="nucleotide sequence ID" value="NZ_BAABJL010000225.1"/>
</dbReference>
<dbReference type="EMBL" id="JADBEM010000001">
    <property type="protein sequence ID" value="MBE1610886.1"/>
    <property type="molecule type" value="Genomic_DNA"/>
</dbReference>
<comment type="caution">
    <text evidence="10">The sequence shown here is derived from an EMBL/GenBank/DDBJ whole genome shotgun (WGS) entry which is preliminary data.</text>
</comment>
<dbReference type="Pfam" id="PF09335">
    <property type="entry name" value="VTT_dom"/>
    <property type="match status" value="1"/>
</dbReference>
<evidence type="ECO:0000256" key="3">
    <source>
        <dbReference type="ARBA" id="ARBA00022475"/>
    </source>
</evidence>
<dbReference type="InterPro" id="IPR032816">
    <property type="entry name" value="VTT_dom"/>
</dbReference>
<accession>A0A927N228</accession>
<evidence type="ECO:0000313" key="10">
    <source>
        <dbReference type="EMBL" id="MBE1610886.1"/>
    </source>
</evidence>
<keyword evidence="4 7" id="KW-0812">Transmembrane</keyword>
<evidence type="ECO:0000259" key="9">
    <source>
        <dbReference type="Pfam" id="PF09335"/>
    </source>
</evidence>
<evidence type="ECO:0000256" key="8">
    <source>
        <dbReference type="SAM" id="MobiDB-lite"/>
    </source>
</evidence>
<keyword evidence="5 7" id="KW-1133">Transmembrane helix</keyword>
<feature type="transmembrane region" description="Helical" evidence="7">
    <location>
        <begin position="55"/>
        <end position="77"/>
    </location>
</feature>
<feature type="compositionally biased region" description="Low complexity" evidence="8">
    <location>
        <begin position="221"/>
        <end position="234"/>
    </location>
</feature>
<organism evidence="10 11">
    <name type="scientific">Actinopolymorpha pittospori</name>
    <dbReference type="NCBI Taxonomy" id="648752"/>
    <lineage>
        <taxon>Bacteria</taxon>
        <taxon>Bacillati</taxon>
        <taxon>Actinomycetota</taxon>
        <taxon>Actinomycetes</taxon>
        <taxon>Propionibacteriales</taxon>
        <taxon>Actinopolymorphaceae</taxon>
        <taxon>Actinopolymorpha</taxon>
    </lineage>
</organism>
<gene>
    <name evidence="10" type="ORF">HEB94_007734</name>
</gene>
<protein>
    <submittedName>
        <fullName evidence="10">Membrane protein DedA with SNARE-associated domain</fullName>
    </submittedName>
</protein>
<evidence type="ECO:0000313" key="11">
    <source>
        <dbReference type="Proteomes" id="UP000638648"/>
    </source>
</evidence>
<feature type="region of interest" description="Disordered" evidence="8">
    <location>
        <begin position="198"/>
        <end position="234"/>
    </location>
</feature>
<feature type="domain" description="VTT" evidence="9">
    <location>
        <begin position="35"/>
        <end position="160"/>
    </location>
</feature>
<evidence type="ECO:0000256" key="7">
    <source>
        <dbReference type="RuleBase" id="RU367016"/>
    </source>
</evidence>
<evidence type="ECO:0000256" key="5">
    <source>
        <dbReference type="ARBA" id="ARBA00022989"/>
    </source>
</evidence>
<dbReference type="Proteomes" id="UP000638648">
    <property type="component" value="Unassembled WGS sequence"/>
</dbReference>
<keyword evidence="6 7" id="KW-0472">Membrane</keyword>
<evidence type="ECO:0000256" key="4">
    <source>
        <dbReference type="ARBA" id="ARBA00022692"/>
    </source>
</evidence>
<feature type="transmembrane region" description="Helical" evidence="7">
    <location>
        <begin position="140"/>
        <end position="161"/>
    </location>
</feature>
<dbReference type="PANTHER" id="PTHR30353:SF0">
    <property type="entry name" value="TRANSMEMBRANE PROTEIN"/>
    <property type="match status" value="1"/>
</dbReference>
<feature type="transmembrane region" description="Helical" evidence="7">
    <location>
        <begin position="173"/>
        <end position="191"/>
    </location>
</feature>
<dbReference type="PANTHER" id="PTHR30353">
    <property type="entry name" value="INNER MEMBRANE PROTEIN DEDA-RELATED"/>
    <property type="match status" value="1"/>
</dbReference>
<sequence>MTEAILHVAHDVMGSPWIYLILFLLAAFDAFVPAFPSESAVITAGVFAASGAPDLFLVIVCAALGAFVGDHISYAIGRTAGARLLARVRPGTRRHRAFDWAARTLTERGGLLLVVARYIPGGRTAATLTMGAVGYPRRSFAIFDAIAAVSWAVYSALMGYIGGIAFENDPIKGVLLGVGLAVALTVVVESVRHLHSRSRSRAARSASAKDPDDGDDDGLAADDALAATGDPRGN</sequence>
<evidence type="ECO:0000256" key="6">
    <source>
        <dbReference type="ARBA" id="ARBA00023136"/>
    </source>
</evidence>
<dbReference type="InterPro" id="IPR032818">
    <property type="entry name" value="DedA-like"/>
</dbReference>
<evidence type="ECO:0000256" key="2">
    <source>
        <dbReference type="ARBA" id="ARBA00010792"/>
    </source>
</evidence>
<feature type="transmembrane region" description="Helical" evidence="7">
    <location>
        <begin position="17"/>
        <end position="35"/>
    </location>
</feature>
<comment type="similarity">
    <text evidence="2 7">Belongs to the DedA family.</text>
</comment>
<dbReference type="AlphaFoldDB" id="A0A927N228"/>
<proteinExistence type="inferred from homology"/>
<keyword evidence="3 7" id="KW-1003">Cell membrane</keyword>
<keyword evidence="11" id="KW-1185">Reference proteome</keyword>
<reference evidence="10" key="1">
    <citation type="submission" date="2020-10" db="EMBL/GenBank/DDBJ databases">
        <title>Sequencing the genomes of 1000 actinobacteria strains.</title>
        <authorList>
            <person name="Klenk H.-P."/>
        </authorList>
    </citation>
    <scope>NUCLEOTIDE SEQUENCE</scope>
    <source>
        <strain evidence="10">DSM 45354</strain>
    </source>
</reference>
<evidence type="ECO:0000256" key="1">
    <source>
        <dbReference type="ARBA" id="ARBA00004651"/>
    </source>
</evidence>
<name>A0A927N228_9ACTN</name>
<comment type="subcellular location">
    <subcellularLocation>
        <location evidence="1 7">Cell membrane</location>
        <topology evidence="1 7">Multi-pass membrane protein</topology>
    </subcellularLocation>
</comment>